<name>A0ABM8FVE0_9MICO</name>
<comment type="similarity">
    <text evidence="1">Belongs to the glycosyl hydrolase 13 family.</text>
</comment>
<evidence type="ECO:0000313" key="4">
    <source>
        <dbReference type="Proteomes" id="UP001321543"/>
    </source>
</evidence>
<feature type="domain" description="Glycosyl hydrolase family 13 catalytic" evidence="2">
    <location>
        <begin position="16"/>
        <end position="423"/>
    </location>
</feature>
<evidence type="ECO:0000313" key="3">
    <source>
        <dbReference type="EMBL" id="BDZ39487.1"/>
    </source>
</evidence>
<evidence type="ECO:0000259" key="2">
    <source>
        <dbReference type="SMART" id="SM00642"/>
    </source>
</evidence>
<accession>A0ABM8FVE0</accession>
<dbReference type="Gene3D" id="3.20.20.80">
    <property type="entry name" value="Glycosidases"/>
    <property type="match status" value="1"/>
</dbReference>
<dbReference type="InterPro" id="IPR045857">
    <property type="entry name" value="O16G_dom_2"/>
</dbReference>
<reference evidence="4" key="1">
    <citation type="journal article" date="2019" name="Int. J. Syst. Evol. Microbiol.">
        <title>The Global Catalogue of Microorganisms (GCM) 10K type strain sequencing project: providing services to taxonomists for standard genome sequencing and annotation.</title>
        <authorList>
            <consortium name="The Broad Institute Genomics Platform"/>
            <consortium name="The Broad Institute Genome Sequencing Center for Infectious Disease"/>
            <person name="Wu L."/>
            <person name="Ma J."/>
        </authorList>
    </citation>
    <scope>NUCLEOTIDE SEQUENCE [LARGE SCALE GENOMIC DNA]</scope>
    <source>
        <strain evidence="4">NBRC 106310</strain>
    </source>
</reference>
<dbReference type="SMART" id="SM00642">
    <property type="entry name" value="Aamy"/>
    <property type="match status" value="1"/>
</dbReference>
<dbReference type="RefSeq" id="WP_286299672.1">
    <property type="nucleotide sequence ID" value="NZ_AP027728.1"/>
</dbReference>
<evidence type="ECO:0000256" key="1">
    <source>
        <dbReference type="ARBA" id="ARBA00008061"/>
    </source>
</evidence>
<gene>
    <name evidence="3" type="primary">malZ</name>
    <name evidence="3" type="ORF">GCM10025863_21010</name>
</gene>
<dbReference type="PANTHER" id="PTHR10357">
    <property type="entry name" value="ALPHA-AMYLASE FAMILY MEMBER"/>
    <property type="match status" value="1"/>
</dbReference>
<dbReference type="PANTHER" id="PTHR10357:SF179">
    <property type="entry name" value="NEUTRAL AND BASIC AMINO ACID TRANSPORT PROTEIN RBAT"/>
    <property type="match status" value="1"/>
</dbReference>
<keyword evidence="4" id="KW-1185">Reference proteome</keyword>
<dbReference type="Gene3D" id="3.90.400.10">
    <property type="entry name" value="Oligo-1,6-glucosidase, Domain 2"/>
    <property type="match status" value="1"/>
</dbReference>
<sequence>MPIPPRPWWEDAVAYQVYVRSFRDSNGDGIGDLPGIRAALPELSSLGIDAIWLNPCYTSPQRDHGYDIADYFEIDPAYGTIDDLAHLVEDAHARGIRVLMDMVANHCSDEHAWFRQALAAEPGSAERERFIFRDGRGVDGKQPPNNWQSVFGGSAWTRVFDADGRPGQWYLHSFDRAQPDFNWRNPEVAAYFDQVLTFWFDLGVDGFRIDVAHGHVKSAELADWPGADDGTGGHNHDMWDQPEVHDIYRSWRAIGERQSEPKYFVGEIWVPSVERLSAYLRSDELHQAFNFELLVQPWDGPRLRAAIESGLHTASVGGPQAWTLSNHDVHRTVTRYGQEQELDAPEPTDMIAAARRQGTADLELGTRRARAAAALLLALPGTVYLYQGEELGLPEVFDLPDHARQDPIWLRSGGMELGRDGCRVPLPWSAEEPNFGFTPSASSAPWLPQPEWFGDFAADSQRKDAGSMLRLYSRLIQERRHLFRGSGSISWLDTGDPQLLAFTRGAGACVINLGDEPASIPSEWGLGPSIISTATSVVDGNVVPVDSAAWFAFTPARADAAAHTGPRVGFDSPAPHLHTAAPQRRFIPKEQ</sequence>
<protein>
    <submittedName>
        <fullName evidence="3">Alpha-glucosidase</fullName>
    </submittedName>
</protein>
<dbReference type="CDD" id="cd11332">
    <property type="entry name" value="AmyAc_OligoGlu_TS"/>
    <property type="match status" value="1"/>
</dbReference>
<organism evidence="3 4">
    <name type="scientific">Microbacterium suwonense</name>
    <dbReference type="NCBI Taxonomy" id="683047"/>
    <lineage>
        <taxon>Bacteria</taxon>
        <taxon>Bacillati</taxon>
        <taxon>Actinomycetota</taxon>
        <taxon>Actinomycetes</taxon>
        <taxon>Micrococcales</taxon>
        <taxon>Microbacteriaceae</taxon>
        <taxon>Microbacterium</taxon>
    </lineage>
</organism>
<dbReference type="EMBL" id="AP027728">
    <property type="protein sequence ID" value="BDZ39487.1"/>
    <property type="molecule type" value="Genomic_DNA"/>
</dbReference>
<dbReference type="InterPro" id="IPR017853">
    <property type="entry name" value="GH"/>
</dbReference>
<dbReference type="Proteomes" id="UP001321543">
    <property type="component" value="Chromosome"/>
</dbReference>
<dbReference type="Pfam" id="PF00128">
    <property type="entry name" value="Alpha-amylase"/>
    <property type="match status" value="1"/>
</dbReference>
<proteinExistence type="inferred from homology"/>
<dbReference type="InterPro" id="IPR006047">
    <property type="entry name" value="GH13_cat_dom"/>
</dbReference>
<dbReference type="SUPFAM" id="SSF51445">
    <property type="entry name" value="(Trans)glycosidases"/>
    <property type="match status" value="1"/>
</dbReference>